<dbReference type="HOGENOM" id="CLU_513539_0_0_2"/>
<dbReference type="PROSITE" id="PS51257">
    <property type="entry name" value="PROKAR_LIPOPROTEIN"/>
    <property type="match status" value="1"/>
</dbReference>
<dbReference type="eggNOG" id="arCOG02168">
    <property type="taxonomic scope" value="Archaea"/>
</dbReference>
<dbReference type="STRING" id="529709.PYCH_18730"/>
<dbReference type="KEGG" id="pya:PYCH_18730"/>
<evidence type="ECO:0000313" key="3">
    <source>
        <dbReference type="Proteomes" id="UP000008386"/>
    </source>
</evidence>
<protein>
    <recommendedName>
        <fullName evidence="1">Transglutaminase-like domain-containing protein</fullName>
    </recommendedName>
</protein>
<dbReference type="Proteomes" id="UP000008386">
    <property type="component" value="Chromosome"/>
</dbReference>
<name>F8AIC5_PYRYC</name>
<gene>
    <name evidence="2" type="ordered locus">PYCH_18730</name>
</gene>
<dbReference type="GeneID" id="10838434"/>
<dbReference type="InterPro" id="IPR002931">
    <property type="entry name" value="Transglutaminase-like"/>
</dbReference>
<dbReference type="AlphaFoldDB" id="F8AIC5"/>
<keyword evidence="3" id="KW-1185">Reference proteome</keyword>
<accession>F8AIC5</accession>
<dbReference type="Pfam" id="PF01841">
    <property type="entry name" value="Transglut_core"/>
    <property type="match status" value="1"/>
</dbReference>
<organism evidence="2 3">
    <name type="scientific">Pyrococcus yayanosii (strain CH1 / JCM 16557)</name>
    <dbReference type="NCBI Taxonomy" id="529709"/>
    <lineage>
        <taxon>Archaea</taxon>
        <taxon>Methanobacteriati</taxon>
        <taxon>Methanobacteriota</taxon>
        <taxon>Thermococci</taxon>
        <taxon>Thermococcales</taxon>
        <taxon>Thermococcaceae</taxon>
        <taxon>Pyrococcus</taxon>
    </lineage>
</organism>
<reference evidence="2 3" key="1">
    <citation type="journal article" date="2011" name="J. Bacteriol.">
        <title>Complete genome sequence of the obligate piezophilic hyperthermophilic archaeon Pyrococcus yayanosii CH1.</title>
        <authorList>
            <person name="Jun X."/>
            <person name="Lupeng L."/>
            <person name="Minjuan X."/>
            <person name="Oger P."/>
            <person name="Fengping W."/>
            <person name="Jebbar M."/>
            <person name="Xiang X."/>
        </authorList>
    </citation>
    <scope>NUCLEOTIDE SEQUENCE [LARGE SCALE GENOMIC DNA]</scope>
    <source>
        <strain evidence="3">CH1 / JCM 16557</strain>
    </source>
</reference>
<sequence length="529" mass="60051">MRFRVLPLLLLSVVLLSGCLIKPPAQVKFEVDRSVVQPGGTFHIIVTINNTGKVGIKDVYLWIDDERFVVVKSPSFPDVLKVGEAKKLVWMVRAPLVPGDYQLKVYLEITDELHRVWKGFTYETRIKVIGKPITSELSIYLDAPKEVQGGTEFKVGVTIVNGLGKLARITSVELIPGRFEVVESPKFPEFLETNSSVSLTYVLKAPYASLSERVLVVVEYLTAGESGRAVAEATFKSVWRPWEMSSEVLKTAYGNNSEWIWLDRVVDGYWEWVYRSDSSFNRTALREVVLPVVNEAESDVDAARALFNLILTKHTLDTNTTTLNPSDILERSSISPTEANILMVAYLRSLNIPARLVTLYDGFDCTRKAFVEFYASGRWYVVDFDTSFFGTREDFIASRWFPRIYQLITRNGYSLVAQRPKGAGHGHVDVAKEYVGNIEDVLLDVLSERLDREAFTRLTILVAEFSPEEKRFALFLFASAPPEEASTILKKHNPATLRGSVDALYKFYGDMDWAEDFRAYWEKFSSIYR</sequence>
<dbReference type="SUPFAM" id="SSF54001">
    <property type="entry name" value="Cysteine proteinases"/>
    <property type="match status" value="1"/>
</dbReference>
<dbReference type="RefSeq" id="WP_013906583.1">
    <property type="nucleotide sequence ID" value="NC_015680.1"/>
</dbReference>
<feature type="domain" description="Transglutaminase-like" evidence="1">
    <location>
        <begin position="328"/>
        <end position="386"/>
    </location>
</feature>
<dbReference type="EMBL" id="CP002779">
    <property type="protein sequence ID" value="AEH25528.1"/>
    <property type="molecule type" value="Genomic_DNA"/>
</dbReference>
<dbReference type="InterPro" id="IPR038765">
    <property type="entry name" value="Papain-like_cys_pep_sf"/>
</dbReference>
<proteinExistence type="predicted"/>
<dbReference type="Gene3D" id="3.10.620.30">
    <property type="match status" value="1"/>
</dbReference>
<evidence type="ECO:0000259" key="1">
    <source>
        <dbReference type="SMART" id="SM00460"/>
    </source>
</evidence>
<evidence type="ECO:0000313" key="2">
    <source>
        <dbReference type="EMBL" id="AEH25528.1"/>
    </source>
</evidence>
<dbReference type="SMART" id="SM00460">
    <property type="entry name" value="TGc"/>
    <property type="match status" value="1"/>
</dbReference>